<accession>A0AAN8SYE5</accession>
<gene>
    <name evidence="1" type="ORF">RDI58_027210</name>
</gene>
<dbReference type="Proteomes" id="UP001371456">
    <property type="component" value="Unassembled WGS sequence"/>
</dbReference>
<proteinExistence type="predicted"/>
<protein>
    <submittedName>
        <fullName evidence="1">Uncharacterized protein</fullName>
    </submittedName>
</protein>
<name>A0AAN8SYE5_SOLBU</name>
<keyword evidence="2" id="KW-1185">Reference proteome</keyword>
<comment type="caution">
    <text evidence="1">The sequence shown here is derived from an EMBL/GenBank/DDBJ whole genome shotgun (WGS) entry which is preliminary data.</text>
</comment>
<dbReference type="AlphaFoldDB" id="A0AAN8SYE5"/>
<dbReference type="EMBL" id="JBANQN010000011">
    <property type="protein sequence ID" value="KAK6776209.1"/>
    <property type="molecule type" value="Genomic_DNA"/>
</dbReference>
<sequence length="23" mass="2521">MNSSSEINNCRAIIPYVSPVNIV</sequence>
<evidence type="ECO:0000313" key="2">
    <source>
        <dbReference type="Proteomes" id="UP001371456"/>
    </source>
</evidence>
<organism evidence="1 2">
    <name type="scientific">Solanum bulbocastanum</name>
    <name type="common">Wild potato</name>
    <dbReference type="NCBI Taxonomy" id="147425"/>
    <lineage>
        <taxon>Eukaryota</taxon>
        <taxon>Viridiplantae</taxon>
        <taxon>Streptophyta</taxon>
        <taxon>Embryophyta</taxon>
        <taxon>Tracheophyta</taxon>
        <taxon>Spermatophyta</taxon>
        <taxon>Magnoliopsida</taxon>
        <taxon>eudicotyledons</taxon>
        <taxon>Gunneridae</taxon>
        <taxon>Pentapetalae</taxon>
        <taxon>asterids</taxon>
        <taxon>lamiids</taxon>
        <taxon>Solanales</taxon>
        <taxon>Solanaceae</taxon>
        <taxon>Solanoideae</taxon>
        <taxon>Solaneae</taxon>
        <taxon>Solanum</taxon>
    </lineage>
</organism>
<reference evidence="1 2" key="1">
    <citation type="submission" date="2024-02" db="EMBL/GenBank/DDBJ databases">
        <title>de novo genome assembly of Solanum bulbocastanum strain 11H21.</title>
        <authorList>
            <person name="Hosaka A.J."/>
        </authorList>
    </citation>
    <scope>NUCLEOTIDE SEQUENCE [LARGE SCALE GENOMIC DNA]</scope>
    <source>
        <tissue evidence="1">Young leaves</tissue>
    </source>
</reference>
<evidence type="ECO:0000313" key="1">
    <source>
        <dbReference type="EMBL" id="KAK6776209.1"/>
    </source>
</evidence>